<evidence type="ECO:0000256" key="9">
    <source>
        <dbReference type="ARBA" id="ARBA00023136"/>
    </source>
</evidence>
<evidence type="ECO:0000313" key="14">
    <source>
        <dbReference type="EMBL" id="CDW20665.1"/>
    </source>
</evidence>
<dbReference type="SMART" id="SM00248">
    <property type="entry name" value="ANK"/>
    <property type="match status" value="7"/>
</dbReference>
<dbReference type="PANTHER" id="PTHR47143">
    <property type="entry name" value="TRANSIENT RECEPTOR POTENTIAL CATION CHANNEL PROTEIN PAINLESS"/>
    <property type="match status" value="1"/>
</dbReference>
<keyword evidence="9 12" id="KW-0472">Membrane</keyword>
<keyword evidence="2" id="KW-0813">Transport</keyword>
<evidence type="ECO:0000256" key="10">
    <source>
        <dbReference type="ARBA" id="ARBA00023303"/>
    </source>
</evidence>
<feature type="repeat" description="ANK" evidence="11">
    <location>
        <begin position="89"/>
        <end position="121"/>
    </location>
</feature>
<evidence type="ECO:0000259" key="13">
    <source>
        <dbReference type="Pfam" id="PF00520"/>
    </source>
</evidence>
<keyword evidence="3" id="KW-0716">Sensory transduction</keyword>
<evidence type="ECO:0000256" key="8">
    <source>
        <dbReference type="ARBA" id="ARBA00023065"/>
    </source>
</evidence>
<reference evidence="14" key="1">
    <citation type="submission" date="2014-05" db="EMBL/GenBank/DDBJ databases">
        <authorList>
            <person name="Chronopoulou M."/>
        </authorList>
    </citation>
    <scope>NUCLEOTIDE SEQUENCE</scope>
    <source>
        <tissue evidence="14">Whole organism</tissue>
    </source>
</reference>
<feature type="transmembrane region" description="Helical" evidence="12">
    <location>
        <begin position="626"/>
        <end position="648"/>
    </location>
</feature>
<organism evidence="14">
    <name type="scientific">Lepeophtheirus salmonis</name>
    <name type="common">Salmon louse</name>
    <name type="synonym">Caligus salmonis</name>
    <dbReference type="NCBI Taxonomy" id="72036"/>
    <lineage>
        <taxon>Eukaryota</taxon>
        <taxon>Metazoa</taxon>
        <taxon>Ecdysozoa</taxon>
        <taxon>Arthropoda</taxon>
        <taxon>Crustacea</taxon>
        <taxon>Multicrustacea</taxon>
        <taxon>Hexanauplia</taxon>
        <taxon>Copepoda</taxon>
        <taxon>Siphonostomatoida</taxon>
        <taxon>Caligidae</taxon>
        <taxon>Lepeophtheirus</taxon>
    </lineage>
</organism>
<feature type="transmembrane region" description="Helical" evidence="12">
    <location>
        <begin position="724"/>
        <end position="749"/>
    </location>
</feature>
<keyword evidence="4 12" id="KW-0812">Transmembrane</keyword>
<dbReference type="InterPro" id="IPR002110">
    <property type="entry name" value="Ankyrin_rpt"/>
</dbReference>
<dbReference type="Pfam" id="PF00520">
    <property type="entry name" value="Ion_trans"/>
    <property type="match status" value="1"/>
</dbReference>
<comment type="subcellular location">
    <subcellularLocation>
        <location evidence="1">Membrane</location>
        <topology evidence="1">Multi-pass membrane protein</topology>
    </subcellularLocation>
</comment>
<feature type="repeat" description="ANK" evidence="11">
    <location>
        <begin position="55"/>
        <end position="87"/>
    </location>
</feature>
<evidence type="ECO:0000256" key="12">
    <source>
        <dbReference type="SAM" id="Phobius"/>
    </source>
</evidence>
<name>A0A0K2T4D1_LEPSM</name>
<dbReference type="Gene3D" id="1.25.40.20">
    <property type="entry name" value="Ankyrin repeat-containing domain"/>
    <property type="match status" value="2"/>
</dbReference>
<feature type="repeat" description="ANK" evidence="11">
    <location>
        <begin position="122"/>
        <end position="160"/>
    </location>
</feature>
<feature type="repeat" description="ANK" evidence="11">
    <location>
        <begin position="409"/>
        <end position="441"/>
    </location>
</feature>
<feature type="transmembrane region" description="Helical" evidence="12">
    <location>
        <begin position="660"/>
        <end position="680"/>
    </location>
</feature>
<dbReference type="InterPro" id="IPR036770">
    <property type="entry name" value="Ankyrin_rpt-contain_sf"/>
</dbReference>
<evidence type="ECO:0000256" key="4">
    <source>
        <dbReference type="ARBA" id="ARBA00022692"/>
    </source>
</evidence>
<dbReference type="AlphaFoldDB" id="A0A0K2T4D1"/>
<keyword evidence="5" id="KW-0677">Repeat</keyword>
<evidence type="ECO:0000256" key="3">
    <source>
        <dbReference type="ARBA" id="ARBA00022606"/>
    </source>
</evidence>
<sequence length="993" mass="112485">MNHMHNKFELGRTTSCFGDEQESALDALLRRDHQFLSDLLNNGGVNLEKNYPQEQQKNLLSIAVDNRDIESLRLILASGANVNAINPLLKTVPIHIAIRKSQPEILRILLLNNADPNIKTADGKTPLHLAIKSMEKVDNEGYACIKTLLREGSKKLSIDAEDSLGQSPLSAFVSSLNANPTNRDIEIITLFLKSGADSKAKVVNDSRTLAEIIENFHDSELNALVRKNKAEFHPLSSNRVQEGILKDVYDILNKADFSNEAEKSRLLKKFKTTLGYLKDEQITASPPSGVLSPLQRACELGLVDFVQVLLDKGHNPNVHSSGTTPAVILASKSARSNVLKLLAEHGKTDFGANKDGETVLHAILRKPYSGSLSEVMDYENAWETLVEIRSEYPTINHELSSVINSTDELLNTPLHYATQCWSQKVVRSLLELGSNIGMKNSYGEIPVDRILSETLEDFFSSYCLEHEGNIANEDLRITVKYDFLAPPVHDKAEGEELLPETDVLWHMSQNSNHRRLLKHPVITSFLWMKWKRISGSYNKNLLFYFLYVLFLTWFIFAQFAGKSIRSNSLIKENCPEINNTDSFIKENCSEINNTDGFIKENCHEINNTDGFILFDNRPSMPFDVKVLWYIVAVMSGMLAFRELLQFGVAPRRYVFSPENWIEIAVVGLAVTLLSAGAYGCNISLKRHAAAIVIVLSWSEMVTMIGRHPKLSTYNIYVIMFYRVLWTFIVFLIWYSMFIIAFGLGFYILLHDDDGSSSLENKEYPFFDYLGLTLVKTFTMFVGELEFSDLPISTPVGYLFLISFVFLIVVVMMNLLNGLAVSDTGVIREEAEIHSIVSQVDVISYLEAMLLGDPFNFLSNWPTFVWLRNFPDCNLGSRIYKVPALRTLFQKITGGPKILLFYDRLPDKRVSFYPNRDDFRCYYCCCCSSSSNQSEVHFHPSISSSAKCIISDNIKEKNNMESRIDSIEDTLLIIKKNQLELSSKLDNILEMRRY</sequence>
<protein>
    <recommendedName>
        <fullName evidence="13">Ion transport domain-containing protein</fullName>
    </recommendedName>
</protein>
<accession>A0A0K2T4D1</accession>
<dbReference type="InterPro" id="IPR052076">
    <property type="entry name" value="TRP_cation_channel"/>
</dbReference>
<dbReference type="PANTHER" id="PTHR47143:SF4">
    <property type="entry name" value="TRANSIENT RECEPTOR POTENTIAL CATION CHANNEL PROTEIN PAINLESS"/>
    <property type="match status" value="1"/>
</dbReference>
<evidence type="ECO:0000256" key="5">
    <source>
        <dbReference type="ARBA" id="ARBA00022737"/>
    </source>
</evidence>
<dbReference type="InterPro" id="IPR005821">
    <property type="entry name" value="Ion_trans_dom"/>
</dbReference>
<dbReference type="OrthoDB" id="2157354at2759"/>
<keyword evidence="7 11" id="KW-0040">ANK repeat</keyword>
<dbReference type="EMBL" id="HACA01003304">
    <property type="protein sequence ID" value="CDW20665.1"/>
    <property type="molecule type" value="Transcribed_RNA"/>
</dbReference>
<evidence type="ECO:0000256" key="1">
    <source>
        <dbReference type="ARBA" id="ARBA00004141"/>
    </source>
</evidence>
<feature type="domain" description="Ion transport" evidence="13">
    <location>
        <begin position="625"/>
        <end position="830"/>
    </location>
</feature>
<keyword evidence="8" id="KW-0406">Ion transport</keyword>
<feature type="transmembrane region" description="Helical" evidence="12">
    <location>
        <begin position="794"/>
        <end position="815"/>
    </location>
</feature>
<dbReference type="GO" id="GO:0034703">
    <property type="term" value="C:cation channel complex"/>
    <property type="evidence" value="ECO:0007669"/>
    <property type="project" value="UniProtKB-ARBA"/>
</dbReference>
<keyword evidence="6 12" id="KW-1133">Transmembrane helix</keyword>
<dbReference type="GO" id="GO:0005216">
    <property type="term" value="F:monoatomic ion channel activity"/>
    <property type="evidence" value="ECO:0007669"/>
    <property type="project" value="InterPro"/>
</dbReference>
<feature type="transmembrane region" description="Helical" evidence="12">
    <location>
        <begin position="541"/>
        <end position="561"/>
    </location>
</feature>
<evidence type="ECO:0000256" key="7">
    <source>
        <dbReference type="ARBA" id="ARBA00023043"/>
    </source>
</evidence>
<evidence type="ECO:0000256" key="6">
    <source>
        <dbReference type="ARBA" id="ARBA00022989"/>
    </source>
</evidence>
<dbReference type="SUPFAM" id="SSF48403">
    <property type="entry name" value="Ankyrin repeat"/>
    <property type="match status" value="1"/>
</dbReference>
<dbReference type="PROSITE" id="PS50297">
    <property type="entry name" value="ANK_REP_REGION"/>
    <property type="match status" value="1"/>
</dbReference>
<dbReference type="PROSITE" id="PS50088">
    <property type="entry name" value="ANK_REPEAT"/>
    <property type="match status" value="4"/>
</dbReference>
<dbReference type="Pfam" id="PF00023">
    <property type="entry name" value="Ank"/>
    <property type="match status" value="1"/>
</dbReference>
<dbReference type="Pfam" id="PF12796">
    <property type="entry name" value="Ank_2"/>
    <property type="match status" value="2"/>
</dbReference>
<evidence type="ECO:0000256" key="2">
    <source>
        <dbReference type="ARBA" id="ARBA00022448"/>
    </source>
</evidence>
<keyword evidence="10" id="KW-0407">Ion channel</keyword>
<evidence type="ECO:0000256" key="11">
    <source>
        <dbReference type="PROSITE-ProRule" id="PRU00023"/>
    </source>
</evidence>
<proteinExistence type="predicted"/>